<feature type="region of interest" description="Disordered" evidence="1">
    <location>
        <begin position="137"/>
        <end position="165"/>
    </location>
</feature>
<dbReference type="EMBL" id="UZAU01000194">
    <property type="status" value="NOT_ANNOTATED_CDS"/>
    <property type="molecule type" value="Genomic_DNA"/>
</dbReference>
<keyword evidence="3" id="KW-1185">Reference proteome</keyword>
<dbReference type="PANTHER" id="PTHR13318">
    <property type="entry name" value="PARTNER OF PAIRED, ISOFORM B-RELATED"/>
    <property type="match status" value="1"/>
</dbReference>
<dbReference type="InterPro" id="IPR032675">
    <property type="entry name" value="LRR_dom_sf"/>
</dbReference>
<feature type="compositionally biased region" description="Basic and acidic residues" evidence="1">
    <location>
        <begin position="215"/>
        <end position="231"/>
    </location>
</feature>
<dbReference type="GO" id="GO:0019005">
    <property type="term" value="C:SCF ubiquitin ligase complex"/>
    <property type="evidence" value="ECO:0007669"/>
    <property type="project" value="TreeGrafter"/>
</dbReference>
<evidence type="ECO:0000313" key="2">
    <source>
        <dbReference type="EnsemblPlants" id="cds.evm.model.02.1432.1.5bd9b135"/>
    </source>
</evidence>
<sequence>MRVLRSRIIVSTETTPKSKTQKTRQQNHNLEPSTPAQNKEPSALSSSRSPNSHPPSDSPAVSMGPESDSVLSSGLMRRHSRRLSSKVVEPDEASGRNRSGGGSKEDEEEAVDHGVLGMDVNNEGGFTLIDENFRVVEDGGEDRGGGEGFGEVGLGSDTGNSGKRKLGIDINSLPLGCEEDVEGSKGVLNLRSGKKVGKRRVEGVDEESEVQDMGDFGKETPEGGEKRKSKLADHGDLSNCLDLIVLDSEEETESLDVNVVEGGSVGGNRKGKRKMSFGSEDENVEEAPTAISNDTHNRRRRFCINKKGKGKWIEYTVDNEVLYGPRKVEKFESILMLANAVALVQEEDRIRSYREDRANMYRERFREIAKENATRFAYFNREEEEEMPAKDFNESDTEDWPGPFSTAMKIIRDRERTSLRRSSSVGSKRAQLIWTPKNSKGKEHECFRPRVPTLTELSTMCLADNADSITSLEFIPDVLKHRLSKLLSDSRRMDGQFFRLLVQGSPTEVRLWDCSWLTEEVFTDSLENFDPSNLAVLQLDQCGRCLPDYILVDTLAKSANYLPALVTLSIRGACRLTDVGLKFLISSTPALRSLNISQCSLLTSSSIDTIAISLGSVLRELYLDDCQGIDAMLMLPAVKNLEQLEVLSLAGMENVCDTFIMEFIRSRGDNIKELILTNCGKLTDSSVKIISETCSGLLAIDLGNVCKLTSSSLVYLANGCQNIRRLRLCRNSFSDKSIAAFLESSGLCLEELSLNNIRKVGCQTALSIGRLRKLNSLDLSWCRNLSDNELGFIVDSCLSLRVLKLFGCTQITNIFLDGHSNPDVQIIGLKMSPVLDNVCWAHPYDAPLRYTSAPSSYL</sequence>
<name>A0A803NTL6_CANSA</name>
<dbReference type="EnsemblPlants" id="evm.model.02.1432">
    <property type="protein sequence ID" value="cds.evm.model.02.1432"/>
    <property type="gene ID" value="evm.TU.02.1432"/>
</dbReference>
<proteinExistence type="predicted"/>
<feature type="compositionally biased region" description="Polar residues" evidence="1">
    <location>
        <begin position="9"/>
        <end position="40"/>
    </location>
</feature>
<dbReference type="Gramene" id="evm.model.02.1432.1.5bd9b135">
    <property type="protein sequence ID" value="cds.evm.model.02.1432.1.5bd9b135"/>
    <property type="gene ID" value="evm.TU.02.1432"/>
</dbReference>
<gene>
    <name evidence="2" type="primary">LOC115705507</name>
</gene>
<feature type="compositionally biased region" description="Low complexity" evidence="1">
    <location>
        <begin position="41"/>
        <end position="51"/>
    </location>
</feature>
<protein>
    <submittedName>
        <fullName evidence="2">Uncharacterized protein</fullName>
    </submittedName>
</protein>
<dbReference type="Gramene" id="evm.model.02.1432">
    <property type="protein sequence ID" value="cds.evm.model.02.1432"/>
    <property type="gene ID" value="evm.TU.02.1432"/>
</dbReference>
<feature type="region of interest" description="Disordered" evidence="1">
    <location>
        <begin position="202"/>
        <end position="231"/>
    </location>
</feature>
<dbReference type="EnsemblPlants" id="evm.model.02.1432.1.5bd9b135">
    <property type="protein sequence ID" value="cds.evm.model.02.1432.1.5bd9b135"/>
    <property type="gene ID" value="evm.TU.02.1432"/>
</dbReference>
<dbReference type="SMART" id="SM00367">
    <property type="entry name" value="LRR_CC"/>
    <property type="match status" value="6"/>
</dbReference>
<reference evidence="2 3" key="1">
    <citation type="submission" date="2018-11" db="EMBL/GenBank/DDBJ databases">
        <authorList>
            <person name="Grassa J C."/>
        </authorList>
    </citation>
    <scope>NUCLEOTIDE SEQUENCE [LARGE SCALE GENOMIC DNA]</scope>
</reference>
<evidence type="ECO:0000313" key="3">
    <source>
        <dbReference type="Proteomes" id="UP000596661"/>
    </source>
</evidence>
<dbReference type="Gene3D" id="3.80.10.10">
    <property type="entry name" value="Ribonuclease Inhibitor"/>
    <property type="match status" value="3"/>
</dbReference>
<feature type="region of interest" description="Disordered" evidence="1">
    <location>
        <begin position="268"/>
        <end position="292"/>
    </location>
</feature>
<dbReference type="OrthoDB" id="10257471at2759"/>
<accession>A0A803NTL5</accession>
<dbReference type="SUPFAM" id="SSF52047">
    <property type="entry name" value="RNI-like"/>
    <property type="match status" value="1"/>
</dbReference>
<accession>A0A803NTL6</accession>
<organism evidence="2 3">
    <name type="scientific">Cannabis sativa</name>
    <name type="common">Hemp</name>
    <name type="synonym">Marijuana</name>
    <dbReference type="NCBI Taxonomy" id="3483"/>
    <lineage>
        <taxon>Eukaryota</taxon>
        <taxon>Viridiplantae</taxon>
        <taxon>Streptophyta</taxon>
        <taxon>Embryophyta</taxon>
        <taxon>Tracheophyta</taxon>
        <taxon>Spermatophyta</taxon>
        <taxon>Magnoliopsida</taxon>
        <taxon>eudicotyledons</taxon>
        <taxon>Gunneridae</taxon>
        <taxon>Pentapetalae</taxon>
        <taxon>rosids</taxon>
        <taxon>fabids</taxon>
        <taxon>Rosales</taxon>
        <taxon>Cannabaceae</taxon>
        <taxon>Cannabis</taxon>
    </lineage>
</organism>
<reference evidence="2" key="2">
    <citation type="submission" date="2021-03" db="UniProtKB">
        <authorList>
            <consortium name="EnsemblPlants"/>
        </authorList>
    </citation>
    <scope>IDENTIFICATION</scope>
</reference>
<dbReference type="PANTHER" id="PTHR13318:SF101">
    <property type="entry name" value="F-BOX_LRR PROTEIN"/>
    <property type="match status" value="1"/>
</dbReference>
<evidence type="ECO:0000256" key="1">
    <source>
        <dbReference type="SAM" id="MobiDB-lite"/>
    </source>
</evidence>
<feature type="region of interest" description="Disordered" evidence="1">
    <location>
        <begin position="1"/>
        <end position="123"/>
    </location>
</feature>
<dbReference type="GO" id="GO:0031146">
    <property type="term" value="P:SCF-dependent proteasomal ubiquitin-dependent protein catabolic process"/>
    <property type="evidence" value="ECO:0007669"/>
    <property type="project" value="TreeGrafter"/>
</dbReference>
<dbReference type="InterPro" id="IPR006553">
    <property type="entry name" value="Leu-rich_rpt_Cys-con_subtyp"/>
</dbReference>
<dbReference type="AlphaFoldDB" id="A0A803NTL6"/>
<dbReference type="Proteomes" id="UP000596661">
    <property type="component" value="Chromosome 2"/>
</dbReference>